<name>A0A383RBX5_PAEAL</name>
<dbReference type="InterPro" id="IPR046945">
    <property type="entry name" value="RHMD-like"/>
</dbReference>
<dbReference type="InterPro" id="IPR029017">
    <property type="entry name" value="Enolase-like_N"/>
</dbReference>
<evidence type="ECO:0000256" key="2">
    <source>
        <dbReference type="ARBA" id="ARBA00022723"/>
    </source>
</evidence>
<dbReference type="EMBL" id="LS992241">
    <property type="protein sequence ID" value="SYX84313.1"/>
    <property type="molecule type" value="Genomic_DNA"/>
</dbReference>
<dbReference type="AlphaFoldDB" id="A0A383RBX5"/>
<reference evidence="6" key="1">
    <citation type="submission" date="2018-08" db="EMBL/GenBank/DDBJ databases">
        <authorList>
            <person name="Chevrot R."/>
        </authorList>
    </citation>
    <scope>NUCLEOTIDE SEQUENCE [LARGE SCALE GENOMIC DNA]</scope>
</reference>
<dbReference type="Pfam" id="PF13378">
    <property type="entry name" value="MR_MLE_C"/>
    <property type="match status" value="1"/>
</dbReference>
<dbReference type="SFLD" id="SFLDS00001">
    <property type="entry name" value="Enolase"/>
    <property type="match status" value="1"/>
</dbReference>
<dbReference type="Pfam" id="PF02746">
    <property type="entry name" value="MR_MLE_N"/>
    <property type="match status" value="1"/>
</dbReference>
<dbReference type="SUPFAM" id="SSF51604">
    <property type="entry name" value="Enolase C-terminal domain-like"/>
    <property type="match status" value="1"/>
</dbReference>
<dbReference type="RefSeq" id="WP_138186264.1">
    <property type="nucleotide sequence ID" value="NZ_LS992241.1"/>
</dbReference>
<dbReference type="InterPro" id="IPR029065">
    <property type="entry name" value="Enolase_C-like"/>
</dbReference>
<evidence type="ECO:0000259" key="4">
    <source>
        <dbReference type="SMART" id="SM00922"/>
    </source>
</evidence>
<dbReference type="SMART" id="SM00922">
    <property type="entry name" value="MR_MLE"/>
    <property type="match status" value="1"/>
</dbReference>
<evidence type="ECO:0000256" key="1">
    <source>
        <dbReference type="ARBA" id="ARBA00001946"/>
    </source>
</evidence>
<protein>
    <submittedName>
        <fullName evidence="5">Putative enolase superfamily enzyme (Isomerase / dehydratase)</fullName>
    </submittedName>
</protein>
<dbReference type="SFLD" id="SFLDG00179">
    <property type="entry name" value="mandelate_racemase"/>
    <property type="match status" value="1"/>
</dbReference>
<feature type="domain" description="Mandelate racemase/muconate lactonizing enzyme C-terminal" evidence="4">
    <location>
        <begin position="138"/>
        <end position="236"/>
    </location>
</feature>
<dbReference type="InterPro" id="IPR013341">
    <property type="entry name" value="Mandelate_racemase_N_dom"/>
</dbReference>
<dbReference type="InterPro" id="IPR036849">
    <property type="entry name" value="Enolase-like_C_sf"/>
</dbReference>
<dbReference type="GO" id="GO:0016836">
    <property type="term" value="F:hydro-lyase activity"/>
    <property type="evidence" value="ECO:0007669"/>
    <property type="project" value="TreeGrafter"/>
</dbReference>
<organism evidence="5 6">
    <name type="scientific">Paenibacillus alvei</name>
    <name type="common">Bacillus alvei</name>
    <dbReference type="NCBI Taxonomy" id="44250"/>
    <lineage>
        <taxon>Bacteria</taxon>
        <taxon>Bacillati</taxon>
        <taxon>Bacillota</taxon>
        <taxon>Bacilli</taxon>
        <taxon>Bacillales</taxon>
        <taxon>Paenibacillaceae</taxon>
        <taxon>Paenibacillus</taxon>
    </lineage>
</organism>
<dbReference type="GO" id="GO:0016052">
    <property type="term" value="P:carbohydrate catabolic process"/>
    <property type="evidence" value="ECO:0007669"/>
    <property type="project" value="TreeGrafter"/>
</dbReference>
<keyword evidence="3" id="KW-0460">Magnesium</keyword>
<dbReference type="InterPro" id="IPR013342">
    <property type="entry name" value="Mandelate_racemase_C"/>
</dbReference>
<dbReference type="CDD" id="cd03316">
    <property type="entry name" value="MR_like"/>
    <property type="match status" value="1"/>
</dbReference>
<accession>A0A383RBX5</accession>
<evidence type="ECO:0000313" key="6">
    <source>
        <dbReference type="Proteomes" id="UP000304148"/>
    </source>
</evidence>
<dbReference type="Gene3D" id="3.20.20.120">
    <property type="entry name" value="Enolase-like C-terminal domain"/>
    <property type="match status" value="1"/>
</dbReference>
<dbReference type="PANTHER" id="PTHR13794:SF58">
    <property type="entry name" value="MITOCHONDRIAL ENOLASE SUPERFAMILY MEMBER 1"/>
    <property type="match status" value="1"/>
</dbReference>
<comment type="cofactor">
    <cofactor evidence="1">
        <name>Mg(2+)</name>
        <dbReference type="ChEBI" id="CHEBI:18420"/>
    </cofactor>
</comment>
<gene>
    <name evidence="5" type="primary">yitF</name>
    <name evidence="5" type="ORF">PBLR_12735</name>
</gene>
<dbReference type="PANTHER" id="PTHR13794">
    <property type="entry name" value="ENOLASE SUPERFAMILY, MANDELATE RACEMASE"/>
    <property type="match status" value="1"/>
</dbReference>
<evidence type="ECO:0000256" key="3">
    <source>
        <dbReference type="ARBA" id="ARBA00022842"/>
    </source>
</evidence>
<keyword evidence="2" id="KW-0479">Metal-binding</keyword>
<sequence length="374" mass="41873">MLIHKIDTYPLLYRIPRPYGDANGLKKFRSAYLIKITTKSGLTGWGECSGWLPALETEFEHAVIPFLLGKDARERNAIITALSKQKHDRPAAAVSMALTEIVAHSAKLSICELWGGTVRRSLPLYASLQSYSDASDWISQSLKDMDQAVQQGFVNMKIKVGGKSLTDDIRHVCAVQEQYGQRVRIALDANGSYDAATASSWNSLVNQYENWLWFEEPVPLNEWDQFAHCRLRLDIPVAGGENAMTPSLFHQAILRQALDIIQPDPLHLGGIDAYRDVLKLARTATMRVSPHTFDGALARCYALFAHACLPAWSKMDADEAVEPIEWDVMDNPFTDLVPLHIHRGTVDIPNGPGIGTAIDEDMLSHYRWDGSRFW</sequence>
<keyword evidence="5" id="KW-0413">Isomerase</keyword>
<dbReference type="SUPFAM" id="SSF54826">
    <property type="entry name" value="Enolase N-terminal domain-like"/>
    <property type="match status" value="1"/>
</dbReference>
<evidence type="ECO:0000313" key="5">
    <source>
        <dbReference type="EMBL" id="SYX84313.1"/>
    </source>
</evidence>
<dbReference type="GO" id="GO:0000287">
    <property type="term" value="F:magnesium ion binding"/>
    <property type="evidence" value="ECO:0007669"/>
    <property type="project" value="TreeGrafter"/>
</dbReference>
<dbReference type="Proteomes" id="UP000304148">
    <property type="component" value="Chromosome"/>
</dbReference>
<dbReference type="Gene3D" id="3.30.390.10">
    <property type="entry name" value="Enolase-like, N-terminal domain"/>
    <property type="match status" value="1"/>
</dbReference>
<proteinExistence type="predicted"/>
<dbReference type="GO" id="GO:0016853">
    <property type="term" value="F:isomerase activity"/>
    <property type="evidence" value="ECO:0007669"/>
    <property type="project" value="UniProtKB-KW"/>
</dbReference>